<reference evidence="1" key="1">
    <citation type="journal article" date="2023" name="GigaByte">
        <title>Genome assembly of the bearded iris, Iris pallida Lam.</title>
        <authorList>
            <person name="Bruccoleri R.E."/>
            <person name="Oakeley E.J."/>
            <person name="Faust A.M.E."/>
            <person name="Altorfer M."/>
            <person name="Dessus-Babus S."/>
            <person name="Burckhardt D."/>
            <person name="Oertli M."/>
            <person name="Naumann U."/>
            <person name="Petersen F."/>
            <person name="Wong J."/>
        </authorList>
    </citation>
    <scope>NUCLEOTIDE SEQUENCE</scope>
    <source>
        <strain evidence="1">GSM-AAB239-AS_SAM_17_03QT</strain>
    </source>
</reference>
<dbReference type="AlphaFoldDB" id="A0AAX6G3J6"/>
<gene>
    <name evidence="1" type="ORF">M6B38_387770</name>
</gene>
<reference evidence="1" key="2">
    <citation type="submission" date="2023-04" db="EMBL/GenBank/DDBJ databases">
        <authorList>
            <person name="Bruccoleri R.E."/>
            <person name="Oakeley E.J."/>
            <person name="Faust A.-M."/>
            <person name="Dessus-Babus S."/>
            <person name="Altorfer M."/>
            <person name="Burckhardt D."/>
            <person name="Oertli M."/>
            <person name="Naumann U."/>
            <person name="Petersen F."/>
            <person name="Wong J."/>
        </authorList>
    </citation>
    <scope>NUCLEOTIDE SEQUENCE</scope>
    <source>
        <strain evidence="1">GSM-AAB239-AS_SAM_17_03QT</strain>
        <tissue evidence="1">Leaf</tissue>
    </source>
</reference>
<dbReference type="EMBL" id="JANAVB010023996">
    <property type="protein sequence ID" value="KAJ6822741.1"/>
    <property type="molecule type" value="Genomic_DNA"/>
</dbReference>
<organism evidence="1 2">
    <name type="scientific">Iris pallida</name>
    <name type="common">Sweet iris</name>
    <dbReference type="NCBI Taxonomy" id="29817"/>
    <lineage>
        <taxon>Eukaryota</taxon>
        <taxon>Viridiplantae</taxon>
        <taxon>Streptophyta</taxon>
        <taxon>Embryophyta</taxon>
        <taxon>Tracheophyta</taxon>
        <taxon>Spermatophyta</taxon>
        <taxon>Magnoliopsida</taxon>
        <taxon>Liliopsida</taxon>
        <taxon>Asparagales</taxon>
        <taxon>Iridaceae</taxon>
        <taxon>Iridoideae</taxon>
        <taxon>Irideae</taxon>
        <taxon>Iris</taxon>
    </lineage>
</organism>
<accession>A0AAX6G3J6</accession>
<comment type="caution">
    <text evidence="1">The sequence shown here is derived from an EMBL/GenBank/DDBJ whole genome shotgun (WGS) entry which is preliminary data.</text>
</comment>
<sequence>MSLLLARDPLNKASTGTFEVGDVRRKLAADNAIMNWSSLAFSCCKACGWHAIQGSGKSRLNSSKRASRIIRC</sequence>
<dbReference type="Proteomes" id="UP001140949">
    <property type="component" value="Unassembled WGS sequence"/>
</dbReference>
<evidence type="ECO:0000313" key="1">
    <source>
        <dbReference type="EMBL" id="KAJ6822741.1"/>
    </source>
</evidence>
<protein>
    <submittedName>
        <fullName evidence="1">4-hydroxy-3-methylbut-2-en-1-yl diphosphate synthase (Ferredoxin), chloroplastic</fullName>
    </submittedName>
</protein>
<proteinExistence type="predicted"/>
<evidence type="ECO:0000313" key="2">
    <source>
        <dbReference type="Proteomes" id="UP001140949"/>
    </source>
</evidence>
<keyword evidence="2" id="KW-1185">Reference proteome</keyword>
<name>A0AAX6G3J6_IRIPA</name>